<dbReference type="GO" id="GO:0016887">
    <property type="term" value="F:ATP hydrolysis activity"/>
    <property type="evidence" value="ECO:0007669"/>
    <property type="project" value="InterPro"/>
</dbReference>
<dbReference type="GO" id="GO:0008270">
    <property type="term" value="F:zinc ion binding"/>
    <property type="evidence" value="ECO:0007669"/>
    <property type="project" value="UniProtKB-KW"/>
</dbReference>
<keyword evidence="5" id="KW-0547">Nucleotide-binding</keyword>
<comment type="similarity">
    <text evidence="14">Belongs to the ABC transporter superfamily. UvrA family.</text>
</comment>
<proteinExistence type="inferred from homology"/>
<dbReference type="GO" id="GO:0005737">
    <property type="term" value="C:cytoplasm"/>
    <property type="evidence" value="ECO:0007669"/>
    <property type="project" value="UniProtKB-SubCell"/>
</dbReference>
<keyword evidence="10" id="KW-0067">ATP-binding</keyword>
<evidence type="ECO:0000256" key="13">
    <source>
        <dbReference type="ARBA" id="ARBA00023204"/>
    </source>
</evidence>
<keyword evidence="6" id="KW-0227">DNA damage</keyword>
<dbReference type="Pfam" id="PF00005">
    <property type="entry name" value="ABC_tran"/>
    <property type="match status" value="1"/>
</dbReference>
<evidence type="ECO:0000256" key="15">
    <source>
        <dbReference type="ARBA" id="ARBA00039316"/>
    </source>
</evidence>
<evidence type="ECO:0000313" key="19">
    <source>
        <dbReference type="Proteomes" id="UP000712157"/>
    </source>
</evidence>
<dbReference type="AlphaFoldDB" id="A0A949NI09"/>
<dbReference type="RefSeq" id="WP_238723084.1">
    <property type="nucleotide sequence ID" value="NZ_JAHQCW010000051.1"/>
</dbReference>
<dbReference type="PROSITE" id="PS00211">
    <property type="entry name" value="ABC_TRANSPORTER_1"/>
    <property type="match status" value="1"/>
</dbReference>
<dbReference type="InterPro" id="IPR017871">
    <property type="entry name" value="ABC_transporter-like_CS"/>
</dbReference>
<dbReference type="SUPFAM" id="SSF52540">
    <property type="entry name" value="P-loop containing nucleoside triphosphate hydrolases"/>
    <property type="match status" value="2"/>
</dbReference>
<keyword evidence="7" id="KW-0228">DNA excision</keyword>
<comment type="subcellular location">
    <subcellularLocation>
        <location evidence="1">Cytoplasm</location>
    </subcellularLocation>
</comment>
<keyword evidence="2" id="KW-0963">Cytoplasm</keyword>
<keyword evidence="13" id="KW-0234">DNA repair</keyword>
<evidence type="ECO:0000256" key="5">
    <source>
        <dbReference type="ARBA" id="ARBA00022741"/>
    </source>
</evidence>
<dbReference type="PANTHER" id="PTHR43152">
    <property type="entry name" value="UVRABC SYSTEM PROTEIN A"/>
    <property type="match status" value="1"/>
</dbReference>
<dbReference type="GO" id="GO:0003677">
    <property type="term" value="F:DNA binding"/>
    <property type="evidence" value="ECO:0007669"/>
    <property type="project" value="UniProtKB-KW"/>
</dbReference>
<keyword evidence="8" id="KW-0863">Zinc-finger</keyword>
<dbReference type="InterPro" id="IPR003593">
    <property type="entry name" value="AAA+_ATPase"/>
</dbReference>
<dbReference type="InterPro" id="IPR003439">
    <property type="entry name" value="ABC_transporter-like_ATP-bd"/>
</dbReference>
<evidence type="ECO:0000256" key="2">
    <source>
        <dbReference type="ARBA" id="ARBA00022490"/>
    </source>
</evidence>
<keyword evidence="4" id="KW-0677">Repeat</keyword>
<gene>
    <name evidence="18" type="ORF">KTH89_21780</name>
</gene>
<name>A0A949NI09_9FIRM</name>
<dbReference type="Gene3D" id="3.40.50.300">
    <property type="entry name" value="P-loop containing nucleotide triphosphate hydrolases"/>
    <property type="match status" value="2"/>
</dbReference>
<evidence type="ECO:0000256" key="16">
    <source>
        <dbReference type="ARBA" id="ARBA00042156"/>
    </source>
</evidence>
<keyword evidence="9" id="KW-0862">Zinc</keyword>
<evidence type="ECO:0000256" key="10">
    <source>
        <dbReference type="ARBA" id="ARBA00022840"/>
    </source>
</evidence>
<protein>
    <recommendedName>
        <fullName evidence="15">UvrABC system protein A</fullName>
    </recommendedName>
    <alternativeName>
        <fullName evidence="16">Excinuclease ABC subunit A</fullName>
    </alternativeName>
</protein>
<evidence type="ECO:0000256" key="14">
    <source>
        <dbReference type="ARBA" id="ARBA00038000"/>
    </source>
</evidence>
<keyword evidence="19" id="KW-1185">Reference proteome</keyword>
<evidence type="ECO:0000256" key="8">
    <source>
        <dbReference type="ARBA" id="ARBA00022771"/>
    </source>
</evidence>
<organism evidence="18 19">
    <name type="scientific">Diplocloster agilis</name>
    <dbReference type="NCBI Taxonomy" id="2850323"/>
    <lineage>
        <taxon>Bacteria</taxon>
        <taxon>Bacillati</taxon>
        <taxon>Bacillota</taxon>
        <taxon>Clostridia</taxon>
        <taxon>Lachnospirales</taxon>
        <taxon>Lachnospiraceae</taxon>
        <taxon>Diplocloster</taxon>
    </lineage>
</organism>
<sequence>MDYISVQGACEGNLNHVTIDIPRNKFTVFTGVSGSGKSTLLMDVLYMESQRQYLEAMSFQGIAKPKVERIQNASPAIIISQTDANQNPRSTVGTLTDIYTGLRMIYEKLGVRTCPECGKVISAADCREETEKSGEDFRVYMYCCECNHRMRKLTRTDFSFNTREGACPACEGLGQKLEVNREAVVNEGLSLEEGAVDFWENKYRDYQMEALAAAYDYYGIPVPKGKKIAQYDELQKAVLYEGVSSELIKVRFPEREAPKTVANGRFEGIIPTLKRRLANQNGESKTILKYFTMAECPECQGERLGEKSRGVTVCGVRLPQIAGLSMRELADWIRNLSVSLKDNNQTLVKDYLLDIETKVHRFLNVGLGYLTLDRQIITLSGGELQRIRLAAVLDSDLTGIIYILDEPTVGLHPKDTGGLITILKRLRDLGNTVLVIEHDPDVMKAADHIVDMGPGSGRFGGNIIGAGTLDEIRKQPLSVTGQYLNQPHPGKSTFREGNGSFVKIRNACKFNLKHLDVDIPLGCLVTITGPSGSGKSTLICEILALGNSGGKENRVEGCENVDEIIQVGQTPINRSKRSNIATYTEIYTEIRAIFAKLEEAKEQGLTARDFSFNTPGGRCENCEGMGVVSNNLLFFENNEVVCPVCRGKRFQDYVLSVKLNGLSITDILKLSVEEAAPVFEKHPKILRTLNLLKDVGLGYLEIGQILTTLSGGEGQRLKLAKELIGNTAGRGLYLLDEPTRGLHPLDIENFLKLLNRLADTGNSVIVIEHNQQIIQNSDWIIDLGPDGGEQGGRLIYTGPPAGLPAFKKG</sequence>
<accession>A0A949NI09</accession>
<dbReference type="Pfam" id="PF17755">
    <property type="entry name" value="UvrA_DNA-bind"/>
    <property type="match status" value="1"/>
</dbReference>
<dbReference type="GO" id="GO:0004518">
    <property type="term" value="F:nuclease activity"/>
    <property type="evidence" value="ECO:0007669"/>
    <property type="project" value="UniProtKB-KW"/>
</dbReference>
<keyword evidence="11" id="KW-0267">Excision nuclease</keyword>
<dbReference type="SMART" id="SM00382">
    <property type="entry name" value="AAA"/>
    <property type="match status" value="2"/>
</dbReference>
<evidence type="ECO:0000256" key="12">
    <source>
        <dbReference type="ARBA" id="ARBA00023125"/>
    </source>
</evidence>
<feature type="domain" description="ABC transporter" evidence="17">
    <location>
        <begin position="494"/>
        <end position="808"/>
    </location>
</feature>
<feature type="domain" description="ABC transporter" evidence="17">
    <location>
        <begin position="243"/>
        <end position="479"/>
    </location>
</feature>
<evidence type="ECO:0000256" key="11">
    <source>
        <dbReference type="ARBA" id="ARBA00022881"/>
    </source>
</evidence>
<dbReference type="PANTHER" id="PTHR43152:SF1">
    <property type="entry name" value="UVRA PROTEIN"/>
    <property type="match status" value="1"/>
</dbReference>
<dbReference type="InterPro" id="IPR041552">
    <property type="entry name" value="UvrA_DNA-bd"/>
</dbReference>
<evidence type="ECO:0000259" key="17">
    <source>
        <dbReference type="PROSITE" id="PS50893"/>
    </source>
</evidence>
<dbReference type="Gene3D" id="1.10.8.280">
    <property type="entry name" value="ABC transporter ATPase domain-like"/>
    <property type="match status" value="1"/>
</dbReference>
<evidence type="ECO:0000256" key="9">
    <source>
        <dbReference type="ARBA" id="ARBA00022833"/>
    </source>
</evidence>
<evidence type="ECO:0000256" key="6">
    <source>
        <dbReference type="ARBA" id="ARBA00022763"/>
    </source>
</evidence>
<evidence type="ECO:0000256" key="3">
    <source>
        <dbReference type="ARBA" id="ARBA00022723"/>
    </source>
</evidence>
<keyword evidence="3" id="KW-0479">Metal-binding</keyword>
<evidence type="ECO:0000256" key="7">
    <source>
        <dbReference type="ARBA" id="ARBA00022769"/>
    </source>
</evidence>
<dbReference type="Proteomes" id="UP000712157">
    <property type="component" value="Unassembled WGS sequence"/>
</dbReference>
<dbReference type="PROSITE" id="PS50893">
    <property type="entry name" value="ABC_TRANSPORTER_2"/>
    <property type="match status" value="2"/>
</dbReference>
<dbReference type="GO" id="GO:0006281">
    <property type="term" value="P:DNA repair"/>
    <property type="evidence" value="ECO:0007669"/>
    <property type="project" value="UniProtKB-KW"/>
</dbReference>
<keyword evidence="12" id="KW-0238">DNA-binding</keyword>
<dbReference type="InterPro" id="IPR027417">
    <property type="entry name" value="P-loop_NTPase"/>
</dbReference>
<dbReference type="EMBL" id="JAHQCW010000051">
    <property type="protein sequence ID" value="MBU9739173.1"/>
    <property type="molecule type" value="Genomic_DNA"/>
</dbReference>
<evidence type="ECO:0000256" key="1">
    <source>
        <dbReference type="ARBA" id="ARBA00004496"/>
    </source>
</evidence>
<evidence type="ECO:0000313" key="18">
    <source>
        <dbReference type="EMBL" id="MBU9739173.1"/>
    </source>
</evidence>
<reference evidence="18" key="1">
    <citation type="submission" date="2021-06" db="EMBL/GenBank/DDBJ databases">
        <title>Description of novel taxa of the family Lachnospiraceae.</title>
        <authorList>
            <person name="Chaplin A.V."/>
            <person name="Sokolova S.R."/>
            <person name="Pikina A.P."/>
            <person name="Korzhanova M."/>
            <person name="Belova V."/>
            <person name="Korostin D."/>
            <person name="Efimov B.A."/>
        </authorList>
    </citation>
    <scope>NUCLEOTIDE SEQUENCE</scope>
    <source>
        <strain evidence="18">ASD5720</strain>
    </source>
</reference>
<dbReference type="GO" id="GO:0005524">
    <property type="term" value="F:ATP binding"/>
    <property type="evidence" value="ECO:0007669"/>
    <property type="project" value="UniProtKB-KW"/>
</dbReference>
<comment type="caution">
    <text evidence="18">The sequence shown here is derived from an EMBL/GenBank/DDBJ whole genome shotgun (WGS) entry which is preliminary data.</text>
</comment>
<evidence type="ECO:0000256" key="4">
    <source>
        <dbReference type="ARBA" id="ARBA00022737"/>
    </source>
</evidence>
<dbReference type="Gene3D" id="1.20.1580.10">
    <property type="entry name" value="ABC transporter ATPase like domain"/>
    <property type="match status" value="2"/>
</dbReference>